<keyword evidence="2" id="KW-1185">Reference proteome</keyword>
<accession>A0A2P6MUE4</accession>
<evidence type="ECO:0000313" key="2">
    <source>
        <dbReference type="Proteomes" id="UP000241769"/>
    </source>
</evidence>
<name>A0A2P6MUE4_9EUKA</name>
<dbReference type="InParanoid" id="A0A2P6MUE4"/>
<sequence length="64" mass="6959">MDGALPHIPYGVAVTSKTLTLEPRVRLPATIRLGRTIERCNTIPYDSGQALNPDKPTCDIAKDP</sequence>
<evidence type="ECO:0000313" key="1">
    <source>
        <dbReference type="EMBL" id="PRP75332.1"/>
    </source>
</evidence>
<comment type="caution">
    <text evidence="1">The sequence shown here is derived from an EMBL/GenBank/DDBJ whole genome shotgun (WGS) entry which is preliminary data.</text>
</comment>
<gene>
    <name evidence="1" type="ORF">PROFUN_05643</name>
</gene>
<protein>
    <submittedName>
        <fullName evidence="1">Uncharacterized protein</fullName>
    </submittedName>
</protein>
<dbReference type="AlphaFoldDB" id="A0A2P6MUE4"/>
<proteinExistence type="predicted"/>
<organism evidence="1 2">
    <name type="scientific">Planoprotostelium fungivorum</name>
    <dbReference type="NCBI Taxonomy" id="1890364"/>
    <lineage>
        <taxon>Eukaryota</taxon>
        <taxon>Amoebozoa</taxon>
        <taxon>Evosea</taxon>
        <taxon>Variosea</taxon>
        <taxon>Cavosteliida</taxon>
        <taxon>Cavosteliaceae</taxon>
        <taxon>Planoprotostelium</taxon>
    </lineage>
</organism>
<dbReference type="EMBL" id="MDYQ01000395">
    <property type="protein sequence ID" value="PRP75332.1"/>
    <property type="molecule type" value="Genomic_DNA"/>
</dbReference>
<reference evidence="1 2" key="1">
    <citation type="journal article" date="2018" name="Genome Biol. Evol.">
        <title>Multiple Roots of Fruiting Body Formation in Amoebozoa.</title>
        <authorList>
            <person name="Hillmann F."/>
            <person name="Forbes G."/>
            <person name="Novohradska S."/>
            <person name="Ferling I."/>
            <person name="Riege K."/>
            <person name="Groth M."/>
            <person name="Westermann M."/>
            <person name="Marz M."/>
            <person name="Spaller T."/>
            <person name="Winckler T."/>
            <person name="Schaap P."/>
            <person name="Glockner G."/>
        </authorList>
    </citation>
    <scope>NUCLEOTIDE SEQUENCE [LARGE SCALE GENOMIC DNA]</scope>
    <source>
        <strain evidence="1 2">Jena</strain>
    </source>
</reference>
<dbReference type="Proteomes" id="UP000241769">
    <property type="component" value="Unassembled WGS sequence"/>
</dbReference>